<comment type="caution">
    <text evidence="2">The sequence shown here is derived from an EMBL/GenBank/DDBJ whole genome shotgun (WGS) entry which is preliminary data.</text>
</comment>
<organism evidence="2">
    <name type="scientific">mine drainage metagenome</name>
    <dbReference type="NCBI Taxonomy" id="410659"/>
    <lineage>
        <taxon>unclassified sequences</taxon>
        <taxon>metagenomes</taxon>
        <taxon>ecological metagenomes</taxon>
    </lineage>
</organism>
<reference evidence="2" key="1">
    <citation type="submission" date="2016-10" db="EMBL/GenBank/DDBJ databases">
        <title>Sequence of Gallionella enrichment culture.</title>
        <authorList>
            <person name="Poehlein A."/>
            <person name="Muehling M."/>
            <person name="Daniel R."/>
        </authorList>
    </citation>
    <scope>NUCLEOTIDE SEQUENCE</scope>
</reference>
<name>A0A1J5P9D1_9ZZZZ</name>
<proteinExistence type="predicted"/>
<dbReference type="AlphaFoldDB" id="A0A1J5P9D1"/>
<feature type="region of interest" description="Disordered" evidence="1">
    <location>
        <begin position="1"/>
        <end position="21"/>
    </location>
</feature>
<gene>
    <name evidence="2" type="ORF">GALL_501960</name>
</gene>
<evidence type="ECO:0000313" key="2">
    <source>
        <dbReference type="EMBL" id="OIQ68217.1"/>
    </source>
</evidence>
<accession>A0A1J5P9D1</accession>
<sequence>MAEVRLGQIPAQPGKFPNPHNGLAANGATYRLDGESIRSGQIEQETLAGLAQGVDRVIHLQRRFRRQPDSERKDALRRFP</sequence>
<dbReference type="EMBL" id="MLJW01005444">
    <property type="protein sequence ID" value="OIQ68217.1"/>
    <property type="molecule type" value="Genomic_DNA"/>
</dbReference>
<evidence type="ECO:0000256" key="1">
    <source>
        <dbReference type="SAM" id="MobiDB-lite"/>
    </source>
</evidence>
<protein>
    <submittedName>
        <fullName evidence="2">Uncharacterized protein</fullName>
    </submittedName>
</protein>